<dbReference type="GeneID" id="70177422"/>
<evidence type="ECO:0000313" key="4">
    <source>
        <dbReference type="Proteomes" id="UP000756346"/>
    </source>
</evidence>
<dbReference type="Gene3D" id="3.40.50.150">
    <property type="entry name" value="Vaccinia Virus protein VP39"/>
    <property type="match status" value="1"/>
</dbReference>
<dbReference type="InterPro" id="IPR029063">
    <property type="entry name" value="SAM-dependent_MTases_sf"/>
</dbReference>
<keyword evidence="4" id="KW-1185">Reference proteome</keyword>
<dbReference type="SUPFAM" id="SSF53335">
    <property type="entry name" value="S-adenosyl-L-methionine-dependent methyltransferases"/>
    <property type="match status" value="1"/>
</dbReference>
<evidence type="ECO:0000256" key="2">
    <source>
        <dbReference type="SAM" id="SignalP"/>
    </source>
</evidence>
<accession>A0A9P9BVQ3</accession>
<dbReference type="PANTHER" id="PTHR12303:SF13">
    <property type="match status" value="1"/>
</dbReference>
<keyword evidence="2" id="KW-0732">Signal</keyword>
<dbReference type="PANTHER" id="PTHR12303">
    <property type="entry name" value="CARNOSINE N-METHYLTRANSFERASE"/>
    <property type="match status" value="1"/>
</dbReference>
<feature type="chain" id="PRO_5040142246" evidence="2">
    <location>
        <begin position="25"/>
        <end position="592"/>
    </location>
</feature>
<protein>
    <submittedName>
        <fullName evidence="3">N2227-like protein-domain-containing protein</fullName>
    </submittedName>
</protein>
<feature type="region of interest" description="Disordered" evidence="1">
    <location>
        <begin position="480"/>
        <end position="559"/>
    </location>
</feature>
<organism evidence="3 4">
    <name type="scientific">Microdochium trichocladiopsis</name>
    <dbReference type="NCBI Taxonomy" id="1682393"/>
    <lineage>
        <taxon>Eukaryota</taxon>
        <taxon>Fungi</taxon>
        <taxon>Dikarya</taxon>
        <taxon>Ascomycota</taxon>
        <taxon>Pezizomycotina</taxon>
        <taxon>Sordariomycetes</taxon>
        <taxon>Xylariomycetidae</taxon>
        <taxon>Xylariales</taxon>
        <taxon>Microdochiaceae</taxon>
        <taxon>Microdochium</taxon>
    </lineage>
</organism>
<dbReference type="RefSeq" id="XP_046014399.1">
    <property type="nucleotide sequence ID" value="XM_046147876.1"/>
</dbReference>
<gene>
    <name evidence="3" type="ORF">B0I36DRAFT_110534</name>
</gene>
<dbReference type="Pfam" id="PF07942">
    <property type="entry name" value="CARME"/>
    <property type="match status" value="1"/>
</dbReference>
<reference evidence="3" key="1">
    <citation type="journal article" date="2021" name="Nat. Commun.">
        <title>Genetic determinants of endophytism in the Arabidopsis root mycobiome.</title>
        <authorList>
            <person name="Mesny F."/>
            <person name="Miyauchi S."/>
            <person name="Thiergart T."/>
            <person name="Pickel B."/>
            <person name="Atanasova L."/>
            <person name="Karlsson M."/>
            <person name="Huettel B."/>
            <person name="Barry K.W."/>
            <person name="Haridas S."/>
            <person name="Chen C."/>
            <person name="Bauer D."/>
            <person name="Andreopoulos W."/>
            <person name="Pangilinan J."/>
            <person name="LaButti K."/>
            <person name="Riley R."/>
            <person name="Lipzen A."/>
            <person name="Clum A."/>
            <person name="Drula E."/>
            <person name="Henrissat B."/>
            <person name="Kohler A."/>
            <person name="Grigoriev I.V."/>
            <person name="Martin F.M."/>
            <person name="Hacquard S."/>
        </authorList>
    </citation>
    <scope>NUCLEOTIDE SEQUENCE</scope>
    <source>
        <strain evidence="3">MPI-CAGE-CH-0230</strain>
    </source>
</reference>
<name>A0A9P9BVQ3_9PEZI</name>
<feature type="compositionally biased region" description="Basic and acidic residues" evidence="1">
    <location>
        <begin position="515"/>
        <end position="524"/>
    </location>
</feature>
<dbReference type="Proteomes" id="UP000756346">
    <property type="component" value="Unassembled WGS sequence"/>
</dbReference>
<comment type="caution">
    <text evidence="3">The sequence shown here is derived from an EMBL/GenBank/DDBJ whole genome shotgun (WGS) entry which is preliminary data.</text>
</comment>
<dbReference type="SMART" id="SM01296">
    <property type="entry name" value="N2227"/>
    <property type="match status" value="1"/>
</dbReference>
<proteinExistence type="predicted"/>
<dbReference type="GO" id="GO:0008757">
    <property type="term" value="F:S-adenosylmethionine-dependent methyltransferase activity"/>
    <property type="evidence" value="ECO:0007669"/>
    <property type="project" value="InterPro"/>
</dbReference>
<feature type="compositionally biased region" description="Gly residues" evidence="1">
    <location>
        <begin position="545"/>
        <end position="554"/>
    </location>
</feature>
<sequence length="592" mass="65047">MLPISVQGTLLLLCISSLIPGGVADENDGSVQETDEPQLNSFHADKVQAIMAQGAGITTIDTTTCTPYQGEHDPCTFPFESCSSRHKEEKDRLLQRLDRNHGRWNANHPRWRLLKTIDGFKSYARLNKAEVRRWREMYGHVPQVQKKMLEKTTNYKRKLNELEHHIATNAHLANGIANHAMKFYGITEKELNEFIRAEEAAGRGSERHSVIQAMKHYVRDWSIEGAEERDAAFPCILSALEGVRESLLEAPTEVSGEDGQRQQQDEGRARVLRVLLPGSGLGRLGHEVAGLGGFEVTINEWSTYMIVAYRYLEANISHSSSSTNSEGTASDSAPISFHPFIDSLSHHASNDDLFRKVTLSSSAPPLTSSDSITCTTASNSPPLVSKVLLVEGDFTTVFSSSPSTQQEPPQQKYDVIITHFFIDTARNLLSYLATIHALLSPGGAWINFGPLLYGTGPWVQLSLDEVVLVSEEMGFEFEDMRNSHGSSADDESTQAAAPAARGKQDSDAESVSDSDAERQSREQQQHVCGKLTFPKARGSSSSSSSGGGGGGLGKVRGKHAGYGFDERALTRNAYQAQAWVARKKKNEKERVA</sequence>
<dbReference type="AlphaFoldDB" id="A0A9P9BVQ3"/>
<feature type="signal peptide" evidence="2">
    <location>
        <begin position="1"/>
        <end position="24"/>
    </location>
</feature>
<evidence type="ECO:0000313" key="3">
    <source>
        <dbReference type="EMBL" id="KAH7033567.1"/>
    </source>
</evidence>
<dbReference type="OrthoDB" id="978at2759"/>
<dbReference type="InterPro" id="IPR012901">
    <property type="entry name" value="CARME"/>
</dbReference>
<evidence type="ECO:0000256" key="1">
    <source>
        <dbReference type="SAM" id="MobiDB-lite"/>
    </source>
</evidence>
<dbReference type="EMBL" id="JAGTJQ010000004">
    <property type="protein sequence ID" value="KAH7033567.1"/>
    <property type="molecule type" value="Genomic_DNA"/>
</dbReference>